<gene>
    <name evidence="2" type="ORF">CR9_072</name>
</gene>
<keyword evidence="3" id="KW-1185">Reference proteome</keyword>
<dbReference type="Gene3D" id="1.10.30.50">
    <property type="match status" value="1"/>
</dbReference>
<dbReference type="EMBL" id="JQ691611">
    <property type="protein sequence ID" value="AFH20956.1"/>
    <property type="molecule type" value="Genomic_DNA"/>
</dbReference>
<accession>M1F291</accession>
<dbReference type="KEGG" id="vg:18562914"/>
<organism evidence="2 3">
    <name type="scientific">Cronobacter phage CR9</name>
    <dbReference type="NCBI Taxonomy" id="1162290"/>
    <lineage>
        <taxon>Viruses</taxon>
        <taxon>Duplodnaviria</taxon>
        <taxon>Heunggongvirae</taxon>
        <taxon>Uroviricota</taxon>
        <taxon>Caudoviricetes</taxon>
        <taxon>Vequintavirinae</taxon>
        <taxon>Certrevirus</taxon>
        <taxon>Certrevirus CR9</taxon>
    </lineage>
</organism>
<dbReference type="Proteomes" id="UP000011829">
    <property type="component" value="Segment"/>
</dbReference>
<dbReference type="RefSeq" id="YP_009015034.1">
    <property type="nucleotide sequence ID" value="NC_023717.1"/>
</dbReference>
<dbReference type="GeneID" id="18562914"/>
<dbReference type="OrthoDB" id="9918at10239"/>
<dbReference type="InterPro" id="IPR002711">
    <property type="entry name" value="HNH"/>
</dbReference>
<dbReference type="Pfam" id="PF01844">
    <property type="entry name" value="HNH"/>
    <property type="match status" value="1"/>
</dbReference>
<dbReference type="GO" id="GO:0004519">
    <property type="term" value="F:endonuclease activity"/>
    <property type="evidence" value="ECO:0007669"/>
    <property type="project" value="InterPro"/>
</dbReference>
<evidence type="ECO:0000259" key="1">
    <source>
        <dbReference type="SMART" id="SM00507"/>
    </source>
</evidence>
<dbReference type="SMART" id="SM00507">
    <property type="entry name" value="HNHc"/>
    <property type="match status" value="1"/>
</dbReference>
<dbReference type="InterPro" id="IPR003615">
    <property type="entry name" value="HNH_nuc"/>
</dbReference>
<reference evidence="2 3" key="1">
    <citation type="submission" date="2012-02" db="EMBL/GenBank/DDBJ databases">
        <title>Complete Genome Sequence of Cronobacter sakazakii Bacteriophage CR9.</title>
        <authorList>
            <person name="Shin H."/>
            <person name="Lee J.-H."/>
            <person name="Kim Y."/>
            <person name="Ryu S."/>
        </authorList>
    </citation>
    <scope>NUCLEOTIDE SEQUENCE [LARGE SCALE GENOMIC DNA]</scope>
</reference>
<sequence length="58" mass="6303">MKHKGVVNCYVCGKPITKESYATLEHILPVSKGGTDDMGNLALSHEKCNQARGNNETN</sequence>
<name>M1F291_9CAUD</name>
<evidence type="ECO:0000313" key="3">
    <source>
        <dbReference type="Proteomes" id="UP000011829"/>
    </source>
</evidence>
<dbReference type="GO" id="GO:0003676">
    <property type="term" value="F:nucleic acid binding"/>
    <property type="evidence" value="ECO:0007669"/>
    <property type="project" value="InterPro"/>
</dbReference>
<dbReference type="CDD" id="cd00085">
    <property type="entry name" value="HNHc"/>
    <property type="match status" value="1"/>
</dbReference>
<dbReference type="GO" id="GO:0008270">
    <property type="term" value="F:zinc ion binding"/>
    <property type="evidence" value="ECO:0007669"/>
    <property type="project" value="InterPro"/>
</dbReference>
<evidence type="ECO:0000313" key="2">
    <source>
        <dbReference type="EMBL" id="AFH20956.1"/>
    </source>
</evidence>
<feature type="domain" description="HNH nuclease" evidence="1">
    <location>
        <begin position="2"/>
        <end position="50"/>
    </location>
</feature>
<proteinExistence type="predicted"/>
<protein>
    <recommendedName>
        <fullName evidence="1">HNH nuclease domain-containing protein</fullName>
    </recommendedName>
</protein>